<dbReference type="SUPFAM" id="SSF52218">
    <property type="entry name" value="Flavoproteins"/>
    <property type="match status" value="1"/>
</dbReference>
<dbReference type="EMBL" id="CP013200">
    <property type="protein sequence ID" value="ALO68547.1"/>
    <property type="molecule type" value="Genomic_DNA"/>
</dbReference>
<accession>A0A0S2M456</accession>
<dbReference type="InterPro" id="IPR008254">
    <property type="entry name" value="Flavodoxin/NO_synth"/>
</dbReference>
<dbReference type="GO" id="GO:0010181">
    <property type="term" value="F:FMN binding"/>
    <property type="evidence" value="ECO:0007669"/>
    <property type="project" value="InterPro"/>
</dbReference>
<sequence>MHAIVVYESMYGNTRHVAEAVARGLGAFDDVKVVPVSAAAAVDPGDYGLVVVGGPTHVHGMSRESTRHGAEAAAESSAGHLVMESDAASEGVREWLQRLSGMPGRAAAFDTRFDGVPLLTGRASKGIDRHLRRAGFTMIAPPESFLVTGKDTILLPGEENRAQTWGENLAARALIAPPEAPEP</sequence>
<dbReference type="Proteomes" id="UP000059574">
    <property type="component" value="Chromosome"/>
</dbReference>
<reference evidence="3" key="1">
    <citation type="submission" date="2015-11" db="EMBL/GenBank/DDBJ databases">
        <authorList>
            <person name="Kumar R."/>
            <person name="Singh D."/>
            <person name="Swarnkar M.K."/>
            <person name="Singh A.K."/>
            <person name="Kumar S."/>
        </authorList>
    </citation>
    <scope>NUCLEOTIDE SEQUENCE [LARGE SCALE GENOMIC DNA]</scope>
    <source>
        <strain evidence="3">ERGS4:06</strain>
    </source>
</reference>
<dbReference type="OrthoDB" id="3253043at2"/>
<reference evidence="2 3" key="2">
    <citation type="journal article" date="2016" name="J. Biotechnol.">
        <title>Complete genome sequence of Arthrobacter alpinus ERGS4:06, a yellow pigmented bacterium tolerant to cold and radiations isolated from Sikkim Himalaya.</title>
        <authorList>
            <person name="Kumar R."/>
            <person name="Singh D."/>
            <person name="Swarnkar M.K."/>
            <person name="Singh A.K."/>
            <person name="Kumar S."/>
        </authorList>
    </citation>
    <scope>NUCLEOTIDE SEQUENCE [LARGE SCALE GENOMIC DNA]</scope>
    <source>
        <strain evidence="2 3">ERGS4:06</strain>
    </source>
</reference>
<dbReference type="InterPro" id="IPR029039">
    <property type="entry name" value="Flavoprotein-like_sf"/>
</dbReference>
<dbReference type="AlphaFoldDB" id="A0A0S2M456"/>
<dbReference type="PROSITE" id="PS00201">
    <property type="entry name" value="FLAVODOXIN"/>
    <property type="match status" value="1"/>
</dbReference>
<organism evidence="2 3">
    <name type="scientific">Arthrobacter alpinus</name>
    <dbReference type="NCBI Taxonomy" id="656366"/>
    <lineage>
        <taxon>Bacteria</taxon>
        <taxon>Bacillati</taxon>
        <taxon>Actinomycetota</taxon>
        <taxon>Actinomycetes</taxon>
        <taxon>Micrococcales</taxon>
        <taxon>Micrococcaceae</taxon>
        <taxon>Arthrobacter</taxon>
    </lineage>
</organism>
<protein>
    <submittedName>
        <fullName evidence="2">Flavodoxin</fullName>
    </submittedName>
</protein>
<dbReference type="InterPro" id="IPR001226">
    <property type="entry name" value="Flavodoxin_CS"/>
</dbReference>
<dbReference type="PROSITE" id="PS50902">
    <property type="entry name" value="FLAVODOXIN_LIKE"/>
    <property type="match status" value="1"/>
</dbReference>
<name>A0A0S2M456_9MICC</name>
<gene>
    <name evidence="2" type="ORF">AS189_13285</name>
</gene>
<dbReference type="Gene3D" id="3.40.50.360">
    <property type="match status" value="1"/>
</dbReference>
<dbReference type="GO" id="GO:0009055">
    <property type="term" value="F:electron transfer activity"/>
    <property type="evidence" value="ECO:0007669"/>
    <property type="project" value="InterPro"/>
</dbReference>
<dbReference type="Pfam" id="PF00258">
    <property type="entry name" value="Flavodoxin_1"/>
    <property type="match status" value="1"/>
</dbReference>
<evidence type="ECO:0000313" key="3">
    <source>
        <dbReference type="Proteomes" id="UP000059574"/>
    </source>
</evidence>
<feature type="domain" description="Flavodoxin-like" evidence="1">
    <location>
        <begin position="3"/>
        <end position="170"/>
    </location>
</feature>
<evidence type="ECO:0000259" key="1">
    <source>
        <dbReference type="PROSITE" id="PS50902"/>
    </source>
</evidence>
<proteinExistence type="predicted"/>
<evidence type="ECO:0000313" key="2">
    <source>
        <dbReference type="EMBL" id="ALO68547.1"/>
    </source>
</evidence>